<gene>
    <name evidence="2" type="ORF">BDV28DRAFT_130700</name>
</gene>
<dbReference type="EMBL" id="ML739070">
    <property type="protein sequence ID" value="KAE8354527.1"/>
    <property type="molecule type" value="Genomic_DNA"/>
</dbReference>
<organism evidence="2 3">
    <name type="scientific">Aspergillus coremiiformis</name>
    <dbReference type="NCBI Taxonomy" id="138285"/>
    <lineage>
        <taxon>Eukaryota</taxon>
        <taxon>Fungi</taxon>
        <taxon>Dikarya</taxon>
        <taxon>Ascomycota</taxon>
        <taxon>Pezizomycotina</taxon>
        <taxon>Eurotiomycetes</taxon>
        <taxon>Eurotiomycetidae</taxon>
        <taxon>Eurotiales</taxon>
        <taxon>Aspergillaceae</taxon>
        <taxon>Aspergillus</taxon>
        <taxon>Aspergillus subgen. Circumdati</taxon>
    </lineage>
</organism>
<accession>A0A5N6ZA38</accession>
<dbReference type="Proteomes" id="UP000327118">
    <property type="component" value="Unassembled WGS sequence"/>
</dbReference>
<proteinExistence type="predicted"/>
<feature type="region of interest" description="Disordered" evidence="1">
    <location>
        <begin position="1"/>
        <end position="34"/>
    </location>
</feature>
<evidence type="ECO:0000256" key="1">
    <source>
        <dbReference type="SAM" id="MobiDB-lite"/>
    </source>
</evidence>
<dbReference type="AlphaFoldDB" id="A0A5N6ZA38"/>
<evidence type="ECO:0000313" key="2">
    <source>
        <dbReference type="EMBL" id="KAE8354527.1"/>
    </source>
</evidence>
<reference evidence="3" key="1">
    <citation type="submission" date="2019-04" db="EMBL/GenBank/DDBJ databases">
        <title>Friends and foes A comparative genomics studyof 23 Aspergillus species from section Flavi.</title>
        <authorList>
            <consortium name="DOE Joint Genome Institute"/>
            <person name="Kjaerbolling I."/>
            <person name="Vesth T."/>
            <person name="Frisvad J.C."/>
            <person name="Nybo J.L."/>
            <person name="Theobald S."/>
            <person name="Kildgaard S."/>
            <person name="Isbrandt T."/>
            <person name="Kuo A."/>
            <person name="Sato A."/>
            <person name="Lyhne E.K."/>
            <person name="Kogle M.E."/>
            <person name="Wiebenga A."/>
            <person name="Kun R.S."/>
            <person name="Lubbers R.J."/>
            <person name="Makela M.R."/>
            <person name="Barry K."/>
            <person name="Chovatia M."/>
            <person name="Clum A."/>
            <person name="Daum C."/>
            <person name="Haridas S."/>
            <person name="He G."/>
            <person name="LaButti K."/>
            <person name="Lipzen A."/>
            <person name="Mondo S."/>
            <person name="Riley R."/>
            <person name="Salamov A."/>
            <person name="Simmons B.A."/>
            <person name="Magnuson J.K."/>
            <person name="Henrissat B."/>
            <person name="Mortensen U.H."/>
            <person name="Larsen T.O."/>
            <person name="Devries R.P."/>
            <person name="Grigoriev I.V."/>
            <person name="Machida M."/>
            <person name="Baker S.E."/>
            <person name="Andersen M.R."/>
        </authorList>
    </citation>
    <scope>NUCLEOTIDE SEQUENCE [LARGE SCALE GENOMIC DNA]</scope>
    <source>
        <strain evidence="3">CBS 553.77</strain>
    </source>
</reference>
<sequence>MHEDDMASGPSINFVRDTANTPSHPSAGIREMASMPAMREPTLRAGGRALQCSISPVTPTLRPC</sequence>
<keyword evidence="3" id="KW-1185">Reference proteome</keyword>
<protein>
    <submittedName>
        <fullName evidence="2">Uncharacterized protein</fullName>
    </submittedName>
</protein>
<evidence type="ECO:0000313" key="3">
    <source>
        <dbReference type="Proteomes" id="UP000327118"/>
    </source>
</evidence>
<name>A0A5N6ZA38_9EURO</name>